<comment type="subcellular location">
    <subcellularLocation>
        <location evidence="1">Cytoplasm</location>
    </subcellularLocation>
    <subcellularLocation>
        <location evidence="2">Golgi apparatus</location>
    </subcellularLocation>
</comment>
<evidence type="ECO:0000256" key="2">
    <source>
        <dbReference type="ARBA" id="ARBA00004555"/>
    </source>
</evidence>
<reference evidence="13" key="2">
    <citation type="submission" date="2025-09" db="UniProtKB">
        <authorList>
            <consortium name="Ensembl"/>
        </authorList>
    </citation>
    <scope>IDENTIFICATION</scope>
</reference>
<evidence type="ECO:0000256" key="10">
    <source>
        <dbReference type="ARBA" id="ARBA00071216"/>
    </source>
</evidence>
<name>A0A8B9ENZ3_ANSCY</name>
<dbReference type="SUPFAM" id="SSF48371">
    <property type="entry name" value="ARM repeat"/>
    <property type="match status" value="1"/>
</dbReference>
<keyword evidence="4" id="KW-0963">Cytoplasm</keyword>
<feature type="compositionally biased region" description="Acidic residues" evidence="11">
    <location>
        <begin position="826"/>
        <end position="838"/>
    </location>
</feature>
<dbReference type="InterPro" id="IPR016024">
    <property type="entry name" value="ARM-type_fold"/>
</dbReference>
<dbReference type="InterPro" id="IPR011989">
    <property type="entry name" value="ARM-like"/>
</dbReference>
<feature type="region of interest" description="Disordered" evidence="11">
    <location>
        <begin position="532"/>
        <end position="558"/>
    </location>
</feature>
<evidence type="ECO:0000256" key="5">
    <source>
        <dbReference type="ARBA" id="ARBA00022553"/>
    </source>
</evidence>
<dbReference type="GO" id="GO:0005794">
    <property type="term" value="C:Golgi apparatus"/>
    <property type="evidence" value="ECO:0007669"/>
    <property type="project" value="UniProtKB-SubCell"/>
</dbReference>
<evidence type="ECO:0000256" key="6">
    <source>
        <dbReference type="ARBA" id="ARBA00023034"/>
    </source>
</evidence>
<evidence type="ECO:0000259" key="12">
    <source>
        <dbReference type="Pfam" id="PF15903"/>
    </source>
</evidence>
<keyword evidence="7" id="KW-0175">Coiled coil</keyword>
<comment type="function">
    <text evidence="8">Downstream effector protein for Rho-type small GTPases that plays a role in cell polarity and directional migration. Acts as an adapter protein, linking active Rho proteins to STK24 and STK26 kinases, and hence positively regulates Golgi reorientation in polarized cell migration upon Rho activation. Involved in the subcellular relocation of STK26 from the Golgi to cytoplasm punctae in a Rho- and PDCD10-dependent manner upon serum stimulation.</text>
</comment>
<dbReference type="PANTHER" id="PTHR15829">
    <property type="entry name" value="PROTEIN KINASE PKN/PRK1, EFFECTOR"/>
    <property type="match status" value="1"/>
</dbReference>
<reference evidence="13" key="1">
    <citation type="submission" date="2025-08" db="UniProtKB">
        <authorList>
            <consortium name="Ensembl"/>
        </authorList>
    </citation>
    <scope>IDENTIFICATION</scope>
</reference>
<comment type="similarity">
    <text evidence="3">Belongs to the RIPOR family.</text>
</comment>
<accession>A0A8B9ENZ3</accession>
<dbReference type="Gene3D" id="1.25.10.10">
    <property type="entry name" value="Leucine-rich Repeat Variant"/>
    <property type="match status" value="1"/>
</dbReference>
<keyword evidence="5" id="KW-0597">Phosphoprotein</keyword>
<evidence type="ECO:0000256" key="8">
    <source>
        <dbReference type="ARBA" id="ARBA00054594"/>
    </source>
</evidence>
<dbReference type="InterPro" id="IPR026136">
    <property type="entry name" value="RIPOR3"/>
</dbReference>
<feature type="compositionally biased region" description="Basic and acidic residues" evidence="11">
    <location>
        <begin position="600"/>
        <end position="611"/>
    </location>
</feature>
<feature type="region of interest" description="Disordered" evidence="11">
    <location>
        <begin position="825"/>
        <end position="874"/>
    </location>
</feature>
<keyword evidence="14" id="KW-1185">Reference proteome</keyword>
<evidence type="ECO:0000256" key="7">
    <source>
        <dbReference type="ARBA" id="ARBA00023054"/>
    </source>
</evidence>
<protein>
    <recommendedName>
        <fullName evidence="10">Rho family-interacting cell polarization regulator 1</fullName>
    </recommendedName>
</protein>
<feature type="region of interest" description="Disordered" evidence="11">
    <location>
        <begin position="116"/>
        <end position="135"/>
    </location>
</feature>
<feature type="region of interest" description="Disordered" evidence="11">
    <location>
        <begin position="582"/>
        <end position="615"/>
    </location>
</feature>
<organism evidence="13 14">
    <name type="scientific">Anser cygnoides</name>
    <name type="common">Swan goose</name>
    <dbReference type="NCBI Taxonomy" id="8845"/>
    <lineage>
        <taxon>Eukaryota</taxon>
        <taxon>Metazoa</taxon>
        <taxon>Chordata</taxon>
        <taxon>Craniata</taxon>
        <taxon>Vertebrata</taxon>
        <taxon>Euteleostomi</taxon>
        <taxon>Archelosauria</taxon>
        <taxon>Archosauria</taxon>
        <taxon>Dinosauria</taxon>
        <taxon>Saurischia</taxon>
        <taxon>Theropoda</taxon>
        <taxon>Coelurosauria</taxon>
        <taxon>Aves</taxon>
        <taxon>Neognathae</taxon>
        <taxon>Galloanserae</taxon>
        <taxon>Anseriformes</taxon>
        <taxon>Anatidae</taxon>
        <taxon>Anserinae</taxon>
        <taxon>Anser</taxon>
    </lineage>
</organism>
<keyword evidence="6" id="KW-0333">Golgi apparatus</keyword>
<dbReference type="InterPro" id="IPR031780">
    <property type="entry name" value="FAM65_N"/>
</dbReference>
<evidence type="ECO:0000256" key="4">
    <source>
        <dbReference type="ARBA" id="ARBA00022490"/>
    </source>
</evidence>
<evidence type="ECO:0000256" key="11">
    <source>
        <dbReference type="SAM" id="MobiDB-lite"/>
    </source>
</evidence>
<feature type="compositionally biased region" description="Low complexity" evidence="11">
    <location>
        <begin position="537"/>
        <end position="554"/>
    </location>
</feature>
<evidence type="ECO:0000313" key="14">
    <source>
        <dbReference type="Proteomes" id="UP000694521"/>
    </source>
</evidence>
<dbReference type="FunFam" id="1.25.10.10:FF:000089">
    <property type="entry name" value="Rho family-interacting cell polarization regulator 1"/>
    <property type="match status" value="1"/>
</dbReference>
<dbReference type="AlphaFoldDB" id="A0A8B9ENZ3"/>
<feature type="region of interest" description="Disordered" evidence="11">
    <location>
        <begin position="637"/>
        <end position="683"/>
    </location>
</feature>
<evidence type="ECO:0000256" key="1">
    <source>
        <dbReference type="ARBA" id="ARBA00004496"/>
    </source>
</evidence>
<feature type="domain" description="FAM65 N-terminal" evidence="12">
    <location>
        <begin position="203"/>
        <end position="526"/>
    </location>
</feature>
<evidence type="ECO:0000256" key="3">
    <source>
        <dbReference type="ARBA" id="ARBA00005744"/>
    </source>
</evidence>
<dbReference type="Proteomes" id="UP000694521">
    <property type="component" value="Unplaced"/>
</dbReference>
<sequence>MSTLGWPNTSRAILPPRSPVCRGSEVWHCPGGGFMGRLSRHRTDLGACGPRTPAGRSAARVHEALLLPACRVPELPTKCLHRSFWPWCFLQQAGGCCKVPAATCGRGVGAVGAGDSRGAGAWGRQPRSRAQPRLARPRWPVRLAASESWERQAGPDGAPRTWPPFRSSLSRDRGCPGGPRRCGLTLTVPALPACLARNLSPFTPTVSRKTGSRVSRMFSMSHKSPPPKVPQPNRLDEVYEALKKGLTAYLEVHQLELEKLSTQIRESKRNSRLGFLYDLDKQVKSIERFLRRLEFHASKIDELYEAYCIQRRLRDGAHNMVKAYSTGSPGSREARESLAEASKGYKEYTENMCLLESELESQLGEFHVRMKGLAGFARLCAGDQYEIFMKYGRQRWKLRGRIEVNSKQVWDSEEMVFLPLITEFLSIKVTELKSLANHVVVGNVSCETKDLFAALPQVVAVDINDLGTLKLSLEVTWNPFDKDDQPSAASSVNKASTVNKRFSTYNQSPPDTPSLREQAFYNMLRRQEELENGTAWSISSESSDDSSSPQLSGSARHAAKPIVQPEVQASAPAIEISFSQQQEEAGAGGGVPAGPALPGHPEEQGGRKKDPVANGHVPYARTLSHISEASVDASMEAKAVESLWEPSPSPEDPSAGEPDADSLPGASNSVPEAWAGQDNGPEAKPRAVVAWAETCEMEAEPVARPAPSPAPAQEVCGSEAPAPAAELAQAPAEEEHVLAPHLAASPPAVPRVKAVDSGLEEAISLLASALDDYRGQFPELQPLERELKHLEEILLHKQGVFLSRASSISLTVEHALESFSFLNTSDMEDSEGSEEDALQDERRASRARRGSRAPSSGEVGADDAGTCSGSDGSADPMSTGNEFLDKALVLHLHNCNRLLLKLGTFGPLRCHEMYALDRLLREAQVLEIVCQLTEERLEAACSAAGVVQFSTRKEGVLPLWDRCVELPNVYTCPVERFLQVLSAQYAAPINERHPGLADEVCVKLVEDVLNRRLPRRPGGTQGEQVTIFQYWSHFESLGALVLDTYVMELAEEVLLAQNLNSDDQDVVLRALKRVPEGRLKKEGLKALSLLLVEGNSKVVSAVSAQLRSLAENPRFRQRALVCYLDQLEDEEVQTRVAGCAALGCLKAKESIEQLVYLCQTDKEPVREAAKQSLMLCGEDGKSAHRRLEETLDSLPRIFAPASMASTAF</sequence>
<evidence type="ECO:0000313" key="13">
    <source>
        <dbReference type="Ensembl" id="ENSACDP00005023802.1"/>
    </source>
</evidence>
<comment type="subunit">
    <text evidence="9">Interacts (via N-terminus) with RHOA (GTP-bound form); this interaction links active RHOA to STK24 and STK26 kinases. Interacts with RHOB. Interacts with RHOC. Interacts (via C-terminus) with PDCD10; this interaction occurs in a Rho-independent manner. Interacts (via C-terminus) with STK24; this interaction occurs in a PDCD10-dependent and Rho-independent manner. Interacts (via C-terminus) with STK26; this interaction occurs in a PDCD10-dependent and Rho-independent manner. Interacts (via N-terminus) with 14-3-3 proteins; these interactions occur in a Rho-dependent manner.</text>
</comment>
<evidence type="ECO:0000256" key="9">
    <source>
        <dbReference type="ARBA" id="ARBA00066267"/>
    </source>
</evidence>
<dbReference type="Ensembl" id="ENSACDT00005028464.1">
    <property type="protein sequence ID" value="ENSACDP00005023802.1"/>
    <property type="gene ID" value="ENSACDG00005017289.1"/>
</dbReference>
<proteinExistence type="inferred from homology"/>
<dbReference type="Pfam" id="PF15903">
    <property type="entry name" value="PL48"/>
    <property type="match status" value="1"/>
</dbReference>
<feature type="region of interest" description="Disordered" evidence="11">
    <location>
        <begin position="146"/>
        <end position="172"/>
    </location>
</feature>
<dbReference type="PANTHER" id="PTHR15829:SF1">
    <property type="entry name" value="RHO FAMILY-INTERACTING CELL POLARIZATION REGULATOR 1"/>
    <property type="match status" value="1"/>
</dbReference>